<gene>
    <name evidence="2" type="ORF">NBEOAGPD_3774</name>
</gene>
<sequence length="52" mass="5272">MTLLLVVLLAPLVAAIVLAGGRPGPILGCLCLMGIGCLIACSGLTRLVRQRA</sequence>
<dbReference type="Proteomes" id="UP001055108">
    <property type="component" value="Unassembled WGS sequence"/>
</dbReference>
<keyword evidence="1" id="KW-1133">Transmembrane helix</keyword>
<protein>
    <submittedName>
        <fullName evidence="2">Uncharacterized protein</fullName>
    </submittedName>
</protein>
<accession>A0AA37HTC3</accession>
<dbReference type="RefSeq" id="WP_197430594.1">
    <property type="nucleotide sequence ID" value="NZ_BPQM01000100.1"/>
</dbReference>
<dbReference type="AlphaFoldDB" id="A0AA37HTC3"/>
<name>A0AA37HTC3_9HYPH</name>
<feature type="transmembrane region" description="Helical" evidence="1">
    <location>
        <begin position="25"/>
        <end position="48"/>
    </location>
</feature>
<proteinExistence type="predicted"/>
<comment type="caution">
    <text evidence="2">The sequence shown here is derived from an EMBL/GenBank/DDBJ whole genome shotgun (WGS) entry which is preliminary data.</text>
</comment>
<organism evidence="2 3">
    <name type="scientific">Methylobacterium gregans</name>
    <dbReference type="NCBI Taxonomy" id="374424"/>
    <lineage>
        <taxon>Bacteria</taxon>
        <taxon>Pseudomonadati</taxon>
        <taxon>Pseudomonadota</taxon>
        <taxon>Alphaproteobacteria</taxon>
        <taxon>Hyphomicrobiales</taxon>
        <taxon>Methylobacteriaceae</taxon>
        <taxon>Methylobacterium</taxon>
    </lineage>
</organism>
<keyword evidence="1" id="KW-0812">Transmembrane</keyword>
<evidence type="ECO:0000256" key="1">
    <source>
        <dbReference type="SAM" id="Phobius"/>
    </source>
</evidence>
<evidence type="ECO:0000313" key="2">
    <source>
        <dbReference type="EMBL" id="GJD80533.1"/>
    </source>
</evidence>
<keyword evidence="3" id="KW-1185">Reference proteome</keyword>
<evidence type="ECO:0000313" key="3">
    <source>
        <dbReference type="Proteomes" id="UP001055108"/>
    </source>
</evidence>
<reference evidence="2" key="2">
    <citation type="submission" date="2021-08" db="EMBL/GenBank/DDBJ databases">
        <authorList>
            <person name="Tani A."/>
            <person name="Ola A."/>
            <person name="Ogura Y."/>
            <person name="Katsura K."/>
            <person name="Hayashi T."/>
        </authorList>
    </citation>
    <scope>NUCLEOTIDE SEQUENCE</scope>
    <source>
        <strain evidence="2">NBRC 103626</strain>
    </source>
</reference>
<keyword evidence="1" id="KW-0472">Membrane</keyword>
<reference evidence="2" key="1">
    <citation type="journal article" date="2016" name="Front. Microbiol.">
        <title>Genome Sequence of the Piezophilic, Mesophilic Sulfate-Reducing Bacterium Desulfovibrio indicus J2T.</title>
        <authorList>
            <person name="Cao J."/>
            <person name="Maignien L."/>
            <person name="Shao Z."/>
            <person name="Alain K."/>
            <person name="Jebbar M."/>
        </authorList>
    </citation>
    <scope>NUCLEOTIDE SEQUENCE</scope>
    <source>
        <strain evidence="2">NBRC 103626</strain>
    </source>
</reference>
<dbReference type="EMBL" id="BPQM01000100">
    <property type="protein sequence ID" value="GJD80533.1"/>
    <property type="molecule type" value="Genomic_DNA"/>
</dbReference>